<dbReference type="Pfam" id="PF06689">
    <property type="entry name" value="zf-C4_ClpX"/>
    <property type="match status" value="1"/>
</dbReference>
<keyword evidence="1" id="KW-0862">Zinc</keyword>
<dbReference type="EMBL" id="AP022572">
    <property type="protein sequence ID" value="BBX59499.1"/>
    <property type="molecule type" value="Genomic_DNA"/>
</dbReference>
<dbReference type="SUPFAM" id="SSF57716">
    <property type="entry name" value="Glucocorticoid receptor-like (DNA-binding domain)"/>
    <property type="match status" value="1"/>
</dbReference>
<keyword evidence="4" id="KW-1185">Reference proteome</keyword>
<evidence type="ECO:0000259" key="2">
    <source>
        <dbReference type="PROSITE" id="PS51902"/>
    </source>
</evidence>
<accession>A0A7I7LJJ8</accession>
<comment type="similarity">
    <text evidence="1">Belongs to the ClpX chaperone family.</text>
</comment>
<dbReference type="AlphaFoldDB" id="A0A7I7LJJ8"/>
<evidence type="ECO:0000313" key="4">
    <source>
        <dbReference type="Proteomes" id="UP000467164"/>
    </source>
</evidence>
<sequence length="124" mass="13877">MVSAHPRPVAQIWCSFCAKPDTEIDMLVAGAGVQICNECVATAAAIMDTYRDRPHEVRLPMWESMDDQQMLSHIPRIAVVAGQVGADLRAWVAELRRRGVTWSRVGEALGVTRQSAWERFSVQR</sequence>
<keyword evidence="1" id="KW-0479">Metal-binding</keyword>
<dbReference type="GO" id="GO:0046983">
    <property type="term" value="F:protein dimerization activity"/>
    <property type="evidence" value="ECO:0007669"/>
    <property type="project" value="UniProtKB-UniRule"/>
</dbReference>
<dbReference type="GO" id="GO:0051082">
    <property type="term" value="F:unfolded protein binding"/>
    <property type="evidence" value="ECO:0007669"/>
    <property type="project" value="UniProtKB-UniRule"/>
</dbReference>
<feature type="binding site" evidence="1">
    <location>
        <position position="14"/>
    </location>
    <ligand>
        <name>Zn(2+)</name>
        <dbReference type="ChEBI" id="CHEBI:29105"/>
    </ligand>
</feature>
<dbReference type="Gene3D" id="6.20.220.10">
    <property type="entry name" value="ClpX chaperone, C4-type zinc finger domain"/>
    <property type="match status" value="1"/>
</dbReference>
<name>A0A7I7LJJ8_9MYCO</name>
<dbReference type="InterPro" id="IPR010603">
    <property type="entry name" value="Znf_CppX_C4"/>
</dbReference>
<dbReference type="SMART" id="SM00994">
    <property type="entry name" value="zf-C4_ClpX"/>
    <property type="match status" value="1"/>
</dbReference>
<keyword evidence="1" id="KW-0143">Chaperone</keyword>
<protein>
    <recommendedName>
        <fullName evidence="2">ClpX-type ZB domain-containing protein</fullName>
    </recommendedName>
</protein>
<dbReference type="PROSITE" id="PS51902">
    <property type="entry name" value="CLPX_ZB"/>
    <property type="match status" value="1"/>
</dbReference>
<dbReference type="InterPro" id="IPR059188">
    <property type="entry name" value="Znf_CLPX-like"/>
</dbReference>
<feature type="binding site" evidence="1">
    <location>
        <position position="17"/>
    </location>
    <ligand>
        <name>Zn(2+)</name>
        <dbReference type="ChEBI" id="CHEBI:29105"/>
    </ligand>
</feature>
<feature type="domain" description="ClpX-type ZB" evidence="2">
    <location>
        <begin position="1"/>
        <end position="55"/>
    </location>
</feature>
<feature type="binding site" evidence="1">
    <location>
        <position position="36"/>
    </location>
    <ligand>
        <name>Zn(2+)</name>
        <dbReference type="ChEBI" id="CHEBI:29105"/>
    </ligand>
</feature>
<dbReference type="Proteomes" id="UP000467164">
    <property type="component" value="Chromosome"/>
</dbReference>
<proteinExistence type="inferred from homology"/>
<dbReference type="InterPro" id="IPR038366">
    <property type="entry name" value="Znf_CppX_C4_sf"/>
</dbReference>
<organism evidence="3 4">
    <name type="scientific">Mycobacterium shottsii</name>
    <dbReference type="NCBI Taxonomy" id="133549"/>
    <lineage>
        <taxon>Bacteria</taxon>
        <taxon>Bacillati</taxon>
        <taxon>Actinomycetota</taxon>
        <taxon>Actinomycetes</taxon>
        <taxon>Mycobacteriales</taxon>
        <taxon>Mycobacteriaceae</taxon>
        <taxon>Mycobacterium</taxon>
        <taxon>Mycobacterium ulcerans group</taxon>
    </lineage>
</organism>
<dbReference type="GO" id="GO:0008270">
    <property type="term" value="F:zinc ion binding"/>
    <property type="evidence" value="ECO:0007669"/>
    <property type="project" value="UniProtKB-UniRule"/>
</dbReference>
<feature type="binding site" evidence="1">
    <location>
        <position position="39"/>
    </location>
    <ligand>
        <name>Zn(2+)</name>
        <dbReference type="ChEBI" id="CHEBI:29105"/>
    </ligand>
</feature>
<gene>
    <name evidence="3" type="ORF">MSHO_48440</name>
</gene>
<dbReference type="KEGG" id="msho:MSHO_48440"/>
<evidence type="ECO:0000313" key="3">
    <source>
        <dbReference type="EMBL" id="BBX59499.1"/>
    </source>
</evidence>
<reference evidence="3 4" key="1">
    <citation type="journal article" date="2019" name="Emerg. Microbes Infect.">
        <title>Comprehensive subspecies identification of 175 nontuberculous mycobacteria species based on 7547 genomic profiles.</title>
        <authorList>
            <person name="Matsumoto Y."/>
            <person name="Kinjo T."/>
            <person name="Motooka D."/>
            <person name="Nabeya D."/>
            <person name="Jung N."/>
            <person name="Uechi K."/>
            <person name="Horii T."/>
            <person name="Iida T."/>
            <person name="Fujita J."/>
            <person name="Nakamura S."/>
        </authorList>
    </citation>
    <scope>NUCLEOTIDE SEQUENCE [LARGE SCALE GENOMIC DNA]</scope>
    <source>
        <strain evidence="3 4">JCM 12657</strain>
    </source>
</reference>
<evidence type="ECO:0000256" key="1">
    <source>
        <dbReference type="PROSITE-ProRule" id="PRU01250"/>
    </source>
</evidence>
<dbReference type="GO" id="GO:0006457">
    <property type="term" value="P:protein folding"/>
    <property type="evidence" value="ECO:0007669"/>
    <property type="project" value="UniProtKB-UniRule"/>
</dbReference>